<dbReference type="Gene3D" id="3.40.50.1100">
    <property type="match status" value="2"/>
</dbReference>
<gene>
    <name evidence="5" type="ORF">IAA16_03585</name>
</gene>
<dbReference type="PANTHER" id="PTHR42690:SF1">
    <property type="entry name" value="THREONINE SYNTHASE-LIKE 2"/>
    <property type="match status" value="1"/>
</dbReference>
<evidence type="ECO:0000313" key="5">
    <source>
        <dbReference type="EMBL" id="MBU3849628.1"/>
    </source>
</evidence>
<evidence type="ECO:0000313" key="6">
    <source>
        <dbReference type="Proteomes" id="UP000823914"/>
    </source>
</evidence>
<proteinExistence type="predicted"/>
<dbReference type="AlphaFoldDB" id="A0A9E2L2H6"/>
<dbReference type="InterPro" id="IPR036052">
    <property type="entry name" value="TrpB-like_PALP_sf"/>
</dbReference>
<evidence type="ECO:0000259" key="3">
    <source>
        <dbReference type="Pfam" id="PF00291"/>
    </source>
</evidence>
<name>A0A9E2L2H6_9SPIR</name>
<comment type="caution">
    <text evidence="5">The sequence shown here is derived from an EMBL/GenBank/DDBJ whole genome shotgun (WGS) entry which is preliminary data.</text>
</comment>
<protein>
    <submittedName>
        <fullName evidence="5">Pyridoxal-phosphate dependent enzyme</fullName>
    </submittedName>
</protein>
<feature type="domain" description="Tryptophan synthase beta chain-like PALP" evidence="3">
    <location>
        <begin position="92"/>
        <end position="382"/>
    </location>
</feature>
<dbReference type="InterPro" id="IPR029144">
    <property type="entry name" value="Thr_synth_N"/>
</dbReference>
<reference evidence="5" key="2">
    <citation type="submission" date="2021-04" db="EMBL/GenBank/DDBJ databases">
        <authorList>
            <person name="Gilroy R."/>
        </authorList>
    </citation>
    <scope>NUCLEOTIDE SEQUENCE</scope>
    <source>
        <strain evidence="5">Gambia15-2214</strain>
    </source>
</reference>
<keyword evidence="2" id="KW-0663">Pyridoxal phosphate</keyword>
<dbReference type="Proteomes" id="UP000823914">
    <property type="component" value="Unassembled WGS sequence"/>
</dbReference>
<dbReference type="InterPro" id="IPR037158">
    <property type="entry name" value="Thr_synth_N_sf"/>
</dbReference>
<feature type="domain" description="Threonine synthase N-terminal" evidence="4">
    <location>
        <begin position="2"/>
        <end position="73"/>
    </location>
</feature>
<reference evidence="5" key="1">
    <citation type="journal article" date="2021" name="PeerJ">
        <title>Extensive microbial diversity within the chicken gut microbiome revealed by metagenomics and culture.</title>
        <authorList>
            <person name="Gilroy R."/>
            <person name="Ravi A."/>
            <person name="Getino M."/>
            <person name="Pursley I."/>
            <person name="Horton D.L."/>
            <person name="Alikhan N.F."/>
            <person name="Baker D."/>
            <person name="Gharbi K."/>
            <person name="Hall N."/>
            <person name="Watson M."/>
            <person name="Adriaenssens E.M."/>
            <person name="Foster-Nyarko E."/>
            <person name="Jarju S."/>
            <person name="Secka A."/>
            <person name="Antonio M."/>
            <person name="Oren A."/>
            <person name="Chaudhuri R.R."/>
            <person name="La Ragione R."/>
            <person name="Hildebrand F."/>
            <person name="Pallen M.J."/>
        </authorList>
    </citation>
    <scope>NUCLEOTIDE SEQUENCE</scope>
    <source>
        <strain evidence="5">Gambia15-2214</strain>
    </source>
</reference>
<dbReference type="Gene3D" id="3.90.1380.10">
    <property type="entry name" value="Threonine synthase, N-terminal domain"/>
    <property type="match status" value="1"/>
</dbReference>
<dbReference type="InterPro" id="IPR001926">
    <property type="entry name" value="TrpB-like_PALP"/>
</dbReference>
<comment type="cofactor">
    <cofactor evidence="1">
        <name>pyridoxal 5'-phosphate</name>
        <dbReference type="ChEBI" id="CHEBI:597326"/>
    </cofactor>
</comment>
<dbReference type="Pfam" id="PF14821">
    <property type="entry name" value="Thr_synth_N"/>
    <property type="match status" value="1"/>
</dbReference>
<sequence length="435" mass="48627">MQFVSTRKNKEPISFSQAISRCICPDGGYYVPAYSENLRQWIYYLNDKTSFSSIAGSLTTALMKEEFSPIICETIATKAFNFSPEFRQIDDSLYKLSLYTGPTGSHKDFGVSFLLAYLEYTLLLKRERATVVAISDGEIGSCLAHAMQGKKQLTALILYSKGTLRGFKEEDCVWNGGNIYPVEVNGSMEDCSHMVRELFSRQDIVEKYNLTLANTFNIGRLLPQTFFYTYAFSRLKDKVFGDIFYALAPGNYSNLVAGLYAWKFSLPVNGFITECTPALTVDTGGKAQILDSLIPLEQRQPADPGNPSNLERLEEIFNTHPAMLRGLVFPVPVSEEERTAACKELFMKYGILANKETSGSYAAAKKRTESFSSPDNTVVLVSRDHPAYSRDEIRHVCGEAPTVPDFLQELLIPITPQKTMDCTVDAVLSVLQELE</sequence>
<dbReference type="PANTHER" id="PTHR42690">
    <property type="entry name" value="THREONINE SYNTHASE FAMILY MEMBER"/>
    <property type="match status" value="1"/>
</dbReference>
<dbReference type="InterPro" id="IPR051166">
    <property type="entry name" value="Threonine_Synthase"/>
</dbReference>
<evidence type="ECO:0000256" key="2">
    <source>
        <dbReference type="ARBA" id="ARBA00022898"/>
    </source>
</evidence>
<organism evidence="5 6">
    <name type="scientific">Candidatus Treponema excrementipullorum</name>
    <dbReference type="NCBI Taxonomy" id="2838768"/>
    <lineage>
        <taxon>Bacteria</taxon>
        <taxon>Pseudomonadati</taxon>
        <taxon>Spirochaetota</taxon>
        <taxon>Spirochaetia</taxon>
        <taxon>Spirochaetales</taxon>
        <taxon>Treponemataceae</taxon>
        <taxon>Treponema</taxon>
    </lineage>
</organism>
<accession>A0A9E2L2H6</accession>
<evidence type="ECO:0000256" key="1">
    <source>
        <dbReference type="ARBA" id="ARBA00001933"/>
    </source>
</evidence>
<evidence type="ECO:0000259" key="4">
    <source>
        <dbReference type="Pfam" id="PF14821"/>
    </source>
</evidence>
<dbReference type="SUPFAM" id="SSF53686">
    <property type="entry name" value="Tryptophan synthase beta subunit-like PLP-dependent enzymes"/>
    <property type="match status" value="1"/>
</dbReference>
<dbReference type="EMBL" id="JAHLFV010000081">
    <property type="protein sequence ID" value="MBU3849628.1"/>
    <property type="molecule type" value="Genomic_DNA"/>
</dbReference>
<dbReference type="Pfam" id="PF00291">
    <property type="entry name" value="PALP"/>
    <property type="match status" value="1"/>
</dbReference>